<evidence type="ECO:0000259" key="12">
    <source>
        <dbReference type="Pfam" id="PF01931"/>
    </source>
</evidence>
<reference evidence="13 14" key="1">
    <citation type="journal article" date="2016" name="Front. Microbiol.">
        <title>Microevolution Analysis of Bacillus coahuilensis Unveils Differences in Phosphorus Acquisition Strategies and Their Regulation.</title>
        <authorList>
            <person name="Gomez-Lunar Z."/>
            <person name="Hernandez-Gonzalez I."/>
            <person name="Rodriguez-Torres M.D."/>
            <person name="Souza V."/>
            <person name="Olmedo-Alvarez G."/>
        </authorList>
    </citation>
    <scope>NUCLEOTIDE SEQUENCE [LARGE SCALE GENOMIC DNA]</scope>
    <source>
        <strain evidence="14">p1.1.43</strain>
    </source>
</reference>
<dbReference type="EC" id="3.6.1.73" evidence="9"/>
<organism evidence="13 14">
    <name type="scientific">Bacillus coahuilensis p1.1.43</name>
    <dbReference type="NCBI Taxonomy" id="1150625"/>
    <lineage>
        <taxon>Bacteria</taxon>
        <taxon>Bacillati</taxon>
        <taxon>Bacillota</taxon>
        <taxon>Bacilli</taxon>
        <taxon>Bacillales</taxon>
        <taxon>Bacillaceae</taxon>
        <taxon>Bacillus</taxon>
    </lineage>
</organism>
<comment type="catalytic activity">
    <reaction evidence="11">
        <text>XTP + H2O = XDP + phosphate + H(+)</text>
        <dbReference type="Rhea" id="RHEA:28406"/>
        <dbReference type="ChEBI" id="CHEBI:15377"/>
        <dbReference type="ChEBI" id="CHEBI:15378"/>
        <dbReference type="ChEBI" id="CHEBI:43474"/>
        <dbReference type="ChEBI" id="CHEBI:59884"/>
        <dbReference type="ChEBI" id="CHEBI:61314"/>
        <dbReference type="EC" id="3.6.1.73"/>
    </reaction>
</comment>
<evidence type="ECO:0000256" key="7">
    <source>
        <dbReference type="ARBA" id="ARBA00023080"/>
    </source>
</evidence>
<proteinExistence type="predicted"/>
<evidence type="ECO:0000256" key="6">
    <source>
        <dbReference type="ARBA" id="ARBA00022842"/>
    </source>
</evidence>
<evidence type="ECO:0000256" key="10">
    <source>
        <dbReference type="ARBA" id="ARBA00048174"/>
    </source>
</evidence>
<feature type="domain" description="Non-canonical purine NTP phosphatase/PRRC1" evidence="12">
    <location>
        <begin position="6"/>
        <end position="161"/>
    </location>
</feature>
<evidence type="ECO:0000313" key="14">
    <source>
        <dbReference type="Proteomes" id="UP000074108"/>
    </source>
</evidence>
<evidence type="ECO:0000256" key="3">
    <source>
        <dbReference type="ARBA" id="ARBA00022723"/>
    </source>
</evidence>
<evidence type="ECO:0000313" key="13">
    <source>
        <dbReference type="EMBL" id="KUP05529.1"/>
    </source>
</evidence>
<evidence type="ECO:0000256" key="4">
    <source>
        <dbReference type="ARBA" id="ARBA00022741"/>
    </source>
</evidence>
<dbReference type="EMBL" id="LDYG01000035">
    <property type="protein sequence ID" value="KUP05529.1"/>
    <property type="molecule type" value="Genomic_DNA"/>
</dbReference>
<dbReference type="GO" id="GO:0000166">
    <property type="term" value="F:nucleotide binding"/>
    <property type="evidence" value="ECO:0007669"/>
    <property type="project" value="UniProtKB-KW"/>
</dbReference>
<keyword evidence="5" id="KW-0378">Hydrolase</keyword>
<dbReference type="PANTHER" id="PTHR34699:SF2">
    <property type="entry name" value="NON-CANONICAL PURINE NTP PHOSPHATASE_PRRC1 DOMAIN-CONTAINING PROTEIN"/>
    <property type="match status" value="1"/>
</dbReference>
<keyword evidence="3" id="KW-0479">Metal-binding</keyword>
<dbReference type="Proteomes" id="UP000074108">
    <property type="component" value="Unassembled WGS sequence"/>
</dbReference>
<dbReference type="STRING" id="1150625.Q75_11845"/>
<comment type="cofactor">
    <cofactor evidence="1">
        <name>Mn(2+)</name>
        <dbReference type="ChEBI" id="CHEBI:29035"/>
    </cofactor>
</comment>
<comment type="cofactor">
    <cofactor evidence="2">
        <name>Mg(2+)</name>
        <dbReference type="ChEBI" id="CHEBI:18420"/>
    </cofactor>
</comment>
<dbReference type="SUPFAM" id="SSF52972">
    <property type="entry name" value="ITPase-like"/>
    <property type="match status" value="1"/>
</dbReference>
<keyword evidence="8" id="KW-0464">Manganese</keyword>
<dbReference type="InterPro" id="IPR029001">
    <property type="entry name" value="ITPase-like_fam"/>
</dbReference>
<accession>A0A147K6K9</accession>
<dbReference type="GO" id="GO:0103023">
    <property type="term" value="F:ITPase activity"/>
    <property type="evidence" value="ECO:0007669"/>
    <property type="project" value="UniProtKB-EC"/>
</dbReference>
<dbReference type="GO" id="GO:0046872">
    <property type="term" value="F:metal ion binding"/>
    <property type="evidence" value="ECO:0007669"/>
    <property type="project" value="UniProtKB-KW"/>
</dbReference>
<keyword evidence="14" id="KW-1185">Reference proteome</keyword>
<evidence type="ECO:0000256" key="8">
    <source>
        <dbReference type="ARBA" id="ARBA00023211"/>
    </source>
</evidence>
<dbReference type="Pfam" id="PF01931">
    <property type="entry name" value="NTPase_I-T"/>
    <property type="match status" value="1"/>
</dbReference>
<dbReference type="AlphaFoldDB" id="A0A147K6K9"/>
<evidence type="ECO:0000256" key="11">
    <source>
        <dbReference type="ARBA" id="ARBA00048781"/>
    </source>
</evidence>
<evidence type="ECO:0000256" key="1">
    <source>
        <dbReference type="ARBA" id="ARBA00001936"/>
    </source>
</evidence>
<keyword evidence="4" id="KW-0547">Nucleotide-binding</keyword>
<dbReference type="NCBIfam" id="NF002850">
    <property type="entry name" value="PRK03114.1"/>
    <property type="match status" value="1"/>
</dbReference>
<evidence type="ECO:0000256" key="5">
    <source>
        <dbReference type="ARBA" id="ARBA00022801"/>
    </source>
</evidence>
<dbReference type="InterPro" id="IPR026533">
    <property type="entry name" value="NTPase/PRRC1"/>
</dbReference>
<dbReference type="PATRIC" id="fig|1150625.3.peg.2521"/>
<dbReference type="GO" id="GO:0009117">
    <property type="term" value="P:nucleotide metabolic process"/>
    <property type="evidence" value="ECO:0007669"/>
    <property type="project" value="UniProtKB-KW"/>
</dbReference>
<comment type="catalytic activity">
    <reaction evidence="10">
        <text>ITP + H2O = IDP + phosphate + H(+)</text>
        <dbReference type="Rhea" id="RHEA:28330"/>
        <dbReference type="ChEBI" id="CHEBI:15377"/>
        <dbReference type="ChEBI" id="CHEBI:15378"/>
        <dbReference type="ChEBI" id="CHEBI:43474"/>
        <dbReference type="ChEBI" id="CHEBI:58280"/>
        <dbReference type="ChEBI" id="CHEBI:61402"/>
        <dbReference type="EC" id="3.6.1.73"/>
    </reaction>
</comment>
<keyword evidence="7" id="KW-0546">Nucleotide metabolism</keyword>
<evidence type="ECO:0000256" key="9">
    <source>
        <dbReference type="ARBA" id="ARBA00038901"/>
    </source>
</evidence>
<keyword evidence="6" id="KW-0460">Magnesium</keyword>
<name>A0A147K6K9_9BACI</name>
<dbReference type="OrthoDB" id="164951at2"/>
<evidence type="ECO:0000256" key="2">
    <source>
        <dbReference type="ARBA" id="ARBA00001946"/>
    </source>
</evidence>
<dbReference type="InterPro" id="IPR050299">
    <property type="entry name" value="YjjX_NTPase"/>
</dbReference>
<protein>
    <recommendedName>
        <fullName evidence="9">inosine/xanthosine triphosphatase</fullName>
        <ecNumber evidence="9">3.6.1.73</ecNumber>
    </recommendedName>
</protein>
<sequence length="175" mass="19016">MNIAIGSKNPAKVGAVERACRPYLTGDFYSVDVDSGVSSQPFTDEETIQGAVNRAKKACLHLDANMGFGLEGGVQETSHGLFLCNWGAIYLREQQDSMIAGGARILLPEEIACRLRNGEELGPVMNDYSNRNDVRSKEGAVGIFTNSLMTRGAMFEHVTTLLIGQYLRKVAVEKG</sequence>
<dbReference type="PANTHER" id="PTHR34699">
    <property type="match status" value="1"/>
</dbReference>
<comment type="caution">
    <text evidence="13">The sequence shown here is derived from an EMBL/GenBank/DDBJ whole genome shotgun (WGS) entry which is preliminary data.</text>
</comment>
<gene>
    <name evidence="13" type="primary">yjjX</name>
    <name evidence="13" type="ORF">Q75_11845</name>
</gene>
<dbReference type="RefSeq" id="WP_010174226.1">
    <property type="nucleotide sequence ID" value="NZ_LDYG01000035.1"/>
</dbReference>
<dbReference type="Gene3D" id="3.90.950.10">
    <property type="match status" value="1"/>
</dbReference>